<comment type="similarity">
    <text evidence="1">Belongs to the Nudix hydrolase family.</text>
</comment>
<evidence type="ECO:0000256" key="2">
    <source>
        <dbReference type="ARBA" id="ARBA00022801"/>
    </source>
</evidence>
<evidence type="ECO:0000313" key="4">
    <source>
        <dbReference type="EMBL" id="MBB5160061.1"/>
    </source>
</evidence>
<keyword evidence="5" id="KW-1185">Reference proteome</keyword>
<name>A0A840QID9_9PSEU</name>
<protein>
    <submittedName>
        <fullName evidence="4">8-oxo-dGTP pyrophosphatase MutT (NUDIX family)</fullName>
    </submittedName>
</protein>
<gene>
    <name evidence="4" type="ORF">BJ970_007662</name>
</gene>
<evidence type="ECO:0000259" key="3">
    <source>
        <dbReference type="PROSITE" id="PS51462"/>
    </source>
</evidence>
<evidence type="ECO:0000313" key="5">
    <source>
        <dbReference type="Proteomes" id="UP000584374"/>
    </source>
</evidence>
<evidence type="ECO:0000256" key="1">
    <source>
        <dbReference type="ARBA" id="ARBA00005582"/>
    </source>
</evidence>
<dbReference type="SUPFAM" id="SSF55811">
    <property type="entry name" value="Nudix"/>
    <property type="match status" value="1"/>
</dbReference>
<dbReference type="RefSeq" id="WP_312864658.1">
    <property type="nucleotide sequence ID" value="NZ_JACHIW010000005.1"/>
</dbReference>
<dbReference type="EMBL" id="JACHIW010000005">
    <property type="protein sequence ID" value="MBB5160061.1"/>
    <property type="molecule type" value="Genomic_DNA"/>
</dbReference>
<dbReference type="PROSITE" id="PS00893">
    <property type="entry name" value="NUDIX_BOX"/>
    <property type="match status" value="1"/>
</dbReference>
<dbReference type="Pfam" id="PF00293">
    <property type="entry name" value="NUDIX"/>
    <property type="match status" value="1"/>
</dbReference>
<dbReference type="PROSITE" id="PS51462">
    <property type="entry name" value="NUDIX"/>
    <property type="match status" value="1"/>
</dbReference>
<reference evidence="4 5" key="1">
    <citation type="submission" date="2020-08" db="EMBL/GenBank/DDBJ databases">
        <title>Sequencing the genomes of 1000 actinobacteria strains.</title>
        <authorList>
            <person name="Klenk H.-P."/>
        </authorList>
    </citation>
    <scope>NUCLEOTIDE SEQUENCE [LARGE SCALE GENOMIC DNA]</scope>
    <source>
        <strain evidence="4 5">DSM 45584</strain>
    </source>
</reference>
<dbReference type="InterPro" id="IPR015797">
    <property type="entry name" value="NUDIX_hydrolase-like_dom_sf"/>
</dbReference>
<organism evidence="4 5">
    <name type="scientific">Saccharopolyspora phatthalungensis</name>
    <dbReference type="NCBI Taxonomy" id="664693"/>
    <lineage>
        <taxon>Bacteria</taxon>
        <taxon>Bacillati</taxon>
        <taxon>Actinomycetota</taxon>
        <taxon>Actinomycetes</taxon>
        <taxon>Pseudonocardiales</taxon>
        <taxon>Pseudonocardiaceae</taxon>
        <taxon>Saccharopolyspora</taxon>
    </lineage>
</organism>
<dbReference type="Gene3D" id="3.90.79.10">
    <property type="entry name" value="Nucleoside Triphosphate Pyrophosphohydrolase"/>
    <property type="match status" value="1"/>
</dbReference>
<dbReference type="PANTHER" id="PTHR43736">
    <property type="entry name" value="ADP-RIBOSE PYROPHOSPHATASE"/>
    <property type="match status" value="1"/>
</dbReference>
<sequence length="130" mass="14119">MWELAGGYVDPNEETALTAAREVEEETGWRPLSIRPFGTFQPVTGSADFENLLFLADGAEDTGKPADINETARVEWMPSTEIPERIDPGEIPGAARVVAKRLRLTASPTLEDLCVLLPEDIPGPDEIVGT</sequence>
<dbReference type="PANTHER" id="PTHR43736:SF1">
    <property type="entry name" value="DIHYDRONEOPTERIN TRIPHOSPHATE DIPHOSPHATASE"/>
    <property type="match status" value="1"/>
</dbReference>
<dbReference type="GO" id="GO:0016787">
    <property type="term" value="F:hydrolase activity"/>
    <property type="evidence" value="ECO:0007669"/>
    <property type="project" value="UniProtKB-KW"/>
</dbReference>
<dbReference type="Proteomes" id="UP000584374">
    <property type="component" value="Unassembled WGS sequence"/>
</dbReference>
<feature type="domain" description="Nudix hydrolase" evidence="3">
    <location>
        <begin position="1"/>
        <end position="99"/>
    </location>
</feature>
<dbReference type="AlphaFoldDB" id="A0A840QID9"/>
<dbReference type="CDD" id="cd03424">
    <property type="entry name" value="NUDIX_ADPRase_Nudt5_UGPPase_Nudt14"/>
    <property type="match status" value="1"/>
</dbReference>
<keyword evidence="2" id="KW-0378">Hydrolase</keyword>
<comment type="caution">
    <text evidence="4">The sequence shown here is derived from an EMBL/GenBank/DDBJ whole genome shotgun (WGS) entry which is preliminary data.</text>
</comment>
<dbReference type="InterPro" id="IPR020084">
    <property type="entry name" value="NUDIX_hydrolase_CS"/>
</dbReference>
<accession>A0A840QID9</accession>
<proteinExistence type="inferred from homology"/>
<dbReference type="InterPro" id="IPR000086">
    <property type="entry name" value="NUDIX_hydrolase_dom"/>
</dbReference>